<dbReference type="SMART" id="SM00275">
    <property type="entry name" value="G_alpha"/>
    <property type="match status" value="1"/>
</dbReference>
<keyword evidence="8" id="KW-0807">Transducer</keyword>
<keyword evidence="6 10" id="KW-0342">GTP-binding</keyword>
<keyword evidence="3 11" id="KW-0479">Metal-binding</keyword>
<dbReference type="GO" id="GO:0005737">
    <property type="term" value="C:cytoplasm"/>
    <property type="evidence" value="ECO:0007669"/>
    <property type="project" value="TreeGrafter"/>
</dbReference>
<dbReference type="GO" id="GO:0007419">
    <property type="term" value="P:ventral cord development"/>
    <property type="evidence" value="ECO:0007669"/>
    <property type="project" value="UniProtKB-ARBA"/>
</dbReference>
<evidence type="ECO:0000256" key="10">
    <source>
        <dbReference type="PIRSR" id="PIRSR601019-1"/>
    </source>
</evidence>
<dbReference type="GO" id="GO:0019722">
    <property type="term" value="P:calcium-mediated signaling"/>
    <property type="evidence" value="ECO:0007669"/>
    <property type="project" value="UniProtKB-ARBA"/>
</dbReference>
<dbReference type="SUPFAM" id="SSF48726">
    <property type="entry name" value="Immunoglobulin"/>
    <property type="match status" value="1"/>
</dbReference>
<evidence type="ECO:0000313" key="15">
    <source>
        <dbReference type="Proteomes" id="UP000075885"/>
    </source>
</evidence>
<dbReference type="FunFam" id="3.40.50.300:FF:002487">
    <property type="entry name" value="Guanine nucleotide-binding protein G(i) subunit alpha-1"/>
    <property type="match status" value="1"/>
</dbReference>
<dbReference type="AlphaFoldDB" id="A0A182P6E4"/>
<evidence type="ECO:0000313" key="14">
    <source>
        <dbReference type="EnsemblMetazoa" id="AEPI002492-PA"/>
    </source>
</evidence>
<dbReference type="VEuPathDB" id="VectorBase:AEPI002492"/>
<dbReference type="InterPro" id="IPR001408">
    <property type="entry name" value="Gprotein_alpha_I"/>
</dbReference>
<dbReference type="GO" id="GO:0005834">
    <property type="term" value="C:heterotrimeric G-protein complex"/>
    <property type="evidence" value="ECO:0007669"/>
    <property type="project" value="TreeGrafter"/>
</dbReference>
<dbReference type="CDD" id="cd00066">
    <property type="entry name" value="G-alpha"/>
    <property type="match status" value="1"/>
</dbReference>
<dbReference type="Pfam" id="PF00503">
    <property type="entry name" value="G-alpha"/>
    <property type="match status" value="1"/>
</dbReference>
<keyword evidence="2" id="KW-0519">Myristate</keyword>
<feature type="binding site" evidence="10">
    <location>
        <begin position="119"/>
        <end position="120"/>
    </location>
    <ligand>
        <name>GTP</name>
        <dbReference type="ChEBI" id="CHEBI:37565"/>
    </ligand>
</feature>
<evidence type="ECO:0000256" key="1">
    <source>
        <dbReference type="ARBA" id="ARBA00006628"/>
    </source>
</evidence>
<keyword evidence="12" id="KW-1133">Transmembrane helix</keyword>
<dbReference type="GO" id="GO:0007188">
    <property type="term" value="P:adenylate cyclase-modulating G protein-coupled receptor signaling pathway"/>
    <property type="evidence" value="ECO:0007669"/>
    <property type="project" value="InterPro"/>
</dbReference>
<dbReference type="GO" id="GO:0030866">
    <property type="term" value="P:cortical actin cytoskeleton organization"/>
    <property type="evidence" value="ECO:0007669"/>
    <property type="project" value="UniProtKB-ARBA"/>
</dbReference>
<proteinExistence type="inferred from homology"/>
<protein>
    <recommendedName>
        <fullName evidence="13">Ig-like domain-containing protein</fullName>
    </recommendedName>
</protein>
<keyword evidence="9" id="KW-0449">Lipoprotein</keyword>
<dbReference type="PANTHER" id="PTHR10218">
    <property type="entry name" value="GTP-BINDING PROTEIN ALPHA SUBUNIT"/>
    <property type="match status" value="1"/>
</dbReference>
<evidence type="ECO:0000256" key="9">
    <source>
        <dbReference type="ARBA" id="ARBA00023288"/>
    </source>
</evidence>
<dbReference type="GO" id="GO:0019991">
    <property type="term" value="P:septate junction assembly"/>
    <property type="evidence" value="ECO:0007669"/>
    <property type="project" value="UniProtKB-ARBA"/>
</dbReference>
<feature type="binding site" evidence="10">
    <location>
        <begin position="12"/>
        <end position="17"/>
    </location>
    <ligand>
        <name>GTP</name>
        <dbReference type="ChEBI" id="CHEBI:37565"/>
    </ligand>
</feature>
<keyword evidence="12" id="KW-0472">Membrane</keyword>
<feature type="domain" description="Ig-like" evidence="13">
    <location>
        <begin position="673"/>
        <end position="773"/>
    </location>
</feature>
<dbReference type="InterPro" id="IPR011025">
    <property type="entry name" value="GproteinA_insert"/>
</dbReference>
<comment type="similarity">
    <text evidence="1">Belongs to the G-alpha family. G(i/o/t/z) subfamily.</text>
</comment>
<dbReference type="Gene3D" id="3.40.50.300">
    <property type="entry name" value="P-loop containing nucleotide triphosphate hydrolases"/>
    <property type="match status" value="1"/>
</dbReference>
<dbReference type="PROSITE" id="PS50835">
    <property type="entry name" value="IG_LIKE"/>
    <property type="match status" value="1"/>
</dbReference>
<dbReference type="InterPro" id="IPR027417">
    <property type="entry name" value="P-loop_NTPase"/>
</dbReference>
<dbReference type="GO" id="GO:0031683">
    <property type="term" value="F:G-protein beta/gamma-subunit complex binding"/>
    <property type="evidence" value="ECO:0007669"/>
    <property type="project" value="InterPro"/>
</dbReference>
<evidence type="ECO:0000256" key="8">
    <source>
        <dbReference type="ARBA" id="ARBA00023224"/>
    </source>
</evidence>
<evidence type="ECO:0000256" key="4">
    <source>
        <dbReference type="ARBA" id="ARBA00022741"/>
    </source>
</evidence>
<keyword evidence="4 10" id="KW-0547">Nucleotide-binding</keyword>
<dbReference type="FunFam" id="1.10.400.10:FF:000001">
    <property type="entry name" value="Guanine nucleotide-binding protein G(I) subunit alpha"/>
    <property type="match status" value="1"/>
</dbReference>
<dbReference type="GO" id="GO:0032291">
    <property type="term" value="P:axon ensheathment in central nervous system"/>
    <property type="evidence" value="ECO:0007669"/>
    <property type="project" value="UniProtKB-ARBA"/>
</dbReference>
<feature type="binding site" evidence="10">
    <location>
        <position position="295"/>
    </location>
    <ligand>
        <name>GTP</name>
        <dbReference type="ChEBI" id="CHEBI:37565"/>
    </ligand>
</feature>
<evidence type="ECO:0000256" key="2">
    <source>
        <dbReference type="ARBA" id="ARBA00022707"/>
    </source>
</evidence>
<keyword evidence="12" id="KW-0812">Transmembrane</keyword>
<dbReference type="PANTHER" id="PTHR10218:SF227">
    <property type="entry name" value="G PROTEIN ALPHA I SUBUNIT"/>
    <property type="match status" value="1"/>
</dbReference>
<sequence length="991" mass="110177">MSLVRIGFGAGESGKSTIVKQMKIIHETGYSQEECEQYRPVVYSNTIQSLMAIIRAMGQLRIDFADPSKTDIARQFFTYASATEEGELTPELVSLMKKLWTDPGVQQCFSRSREYQLNDSAAYYLNSLDRISQPNYIPTQQDVLRTRVKTTGIVETHFSFKSIHFKMFDVGGQRSERKKWIHCFEGVTAIIFCVALSGYDLVLAEDEEMNRMIESMKLFDSICNSKWFVETSIILFLNKKDLFEEKIVRSPLTICFPEYTGSNTYEEASSYIRMKFENLNRRKDQKEIYTHLTCATDTSNIQFVFDAVSDHVICTKLDRTLQYTKGDGHYIICVLLYAYMASRCCWNGRVFRALLLAIPLASAANLLTSFEVRHGYIYPPSVTVVEGEVMHLRLLVPMREGDRCLYREPGSPIDIDVHGESGDAPSKRTNGKLLRFGDAECSIRVNPVHQRDGGFWRLTLVRGTERVRGITMVDVIERPTVPGAGSGSGSVVSALDEISPERTEYCFVQRQSTVQDEGFGGSVVPMHERCHLPLSETDPTGAGVWSVIAGVQGQMREMNYGIQIENKEEHIVTAVHKELDYHVLSCTLLYTPLTLKFCRFVRLVDGLGLNVIPGIGTPRYGYIGAGFERNECGLEILGPEGLDKGTWKCLLGYGDEKLTKVSGAIVDNSDANPPLAIIGLEETVIAQNDTTASLLCNANKPIDYCWFRGPHSQFYSLSEKLTPERNDGHYWYSGIALSMGECGITFGNLRDSEHAGQWHCYVGNGHISALEVSATFQVRISPSQMVGAAGDRVEARLNFPALLGCDSIPRGTPLQYCRFVTPTGEAFSLNENITTDRPVLERFYSNPNHNLAKGSCSLVIASVREEDFGHWICAGKIEGHPVEDIYEIVLQNRDGANKPEDGDPAGETLSAASISGMVIGAVVVVGGAVGVGYWHFRKRLHRQTQAANEEIQMRTISSLEAPRSPTTEQRVSVISTSISESSSSANSQTAL</sequence>
<feature type="binding site" evidence="11">
    <location>
        <position position="16"/>
    </location>
    <ligand>
        <name>Mg(2+)</name>
        <dbReference type="ChEBI" id="CHEBI:18420"/>
    </ligand>
</feature>
<evidence type="ECO:0000256" key="7">
    <source>
        <dbReference type="ARBA" id="ARBA00023139"/>
    </source>
</evidence>
<dbReference type="PRINTS" id="PR00318">
    <property type="entry name" value="GPROTEINA"/>
</dbReference>
<feature type="binding site" evidence="10">
    <location>
        <begin position="144"/>
        <end position="150"/>
    </location>
    <ligand>
        <name>GTP</name>
        <dbReference type="ChEBI" id="CHEBI:37565"/>
    </ligand>
</feature>
<evidence type="ECO:0000256" key="11">
    <source>
        <dbReference type="PIRSR" id="PIRSR601019-2"/>
    </source>
</evidence>
<feature type="transmembrane region" description="Helical" evidence="12">
    <location>
        <begin position="914"/>
        <end position="936"/>
    </location>
</feature>
<dbReference type="InterPro" id="IPR001019">
    <property type="entry name" value="Gprotein_alpha_su"/>
</dbReference>
<keyword evidence="5 11" id="KW-0460">Magnesium</keyword>
<dbReference type="GO" id="GO:0001664">
    <property type="term" value="F:G protein-coupled receptor binding"/>
    <property type="evidence" value="ECO:0007669"/>
    <property type="project" value="TreeGrafter"/>
</dbReference>
<accession>A0A182P6E4</accession>
<dbReference type="GO" id="GO:0046872">
    <property type="term" value="F:metal ion binding"/>
    <property type="evidence" value="ECO:0007669"/>
    <property type="project" value="UniProtKB-KW"/>
</dbReference>
<feature type="binding site" evidence="10">
    <location>
        <begin position="169"/>
        <end position="173"/>
    </location>
    <ligand>
        <name>GTP</name>
        <dbReference type="ChEBI" id="CHEBI:37565"/>
    </ligand>
</feature>
<dbReference type="STRING" id="199890.A0A182P6E4"/>
<dbReference type="GO" id="GO:0003924">
    <property type="term" value="F:GTPase activity"/>
    <property type="evidence" value="ECO:0007669"/>
    <property type="project" value="InterPro"/>
</dbReference>
<dbReference type="PROSITE" id="PS51882">
    <property type="entry name" value="G_ALPHA"/>
    <property type="match status" value="1"/>
</dbReference>
<dbReference type="GO" id="GO:0005525">
    <property type="term" value="F:GTP binding"/>
    <property type="evidence" value="ECO:0007669"/>
    <property type="project" value="UniProtKB-KW"/>
</dbReference>
<evidence type="ECO:0000256" key="5">
    <source>
        <dbReference type="ARBA" id="ARBA00022842"/>
    </source>
</evidence>
<dbReference type="Gene3D" id="1.10.400.10">
    <property type="entry name" value="GI Alpha 1, domain 2-like"/>
    <property type="match status" value="1"/>
</dbReference>
<evidence type="ECO:0000256" key="3">
    <source>
        <dbReference type="ARBA" id="ARBA00022723"/>
    </source>
</evidence>
<reference evidence="15" key="1">
    <citation type="submission" date="2013-03" db="EMBL/GenBank/DDBJ databases">
        <title>The Genome Sequence of Anopheles epiroticus epiroticus2.</title>
        <authorList>
            <consortium name="The Broad Institute Genomics Platform"/>
            <person name="Neafsey D.E."/>
            <person name="Howell P."/>
            <person name="Walker B."/>
            <person name="Young S.K."/>
            <person name="Zeng Q."/>
            <person name="Gargeya S."/>
            <person name="Fitzgerald M."/>
            <person name="Haas B."/>
            <person name="Abouelleil A."/>
            <person name="Allen A.W."/>
            <person name="Alvarado L."/>
            <person name="Arachchi H.M."/>
            <person name="Berlin A.M."/>
            <person name="Chapman S.B."/>
            <person name="Gainer-Dewar J."/>
            <person name="Goldberg J."/>
            <person name="Griggs A."/>
            <person name="Gujja S."/>
            <person name="Hansen M."/>
            <person name="Howarth C."/>
            <person name="Imamovic A."/>
            <person name="Ireland A."/>
            <person name="Larimer J."/>
            <person name="McCowan C."/>
            <person name="Murphy C."/>
            <person name="Pearson M."/>
            <person name="Poon T.W."/>
            <person name="Priest M."/>
            <person name="Roberts A."/>
            <person name="Saif S."/>
            <person name="Shea T."/>
            <person name="Sisk P."/>
            <person name="Sykes S."/>
            <person name="Wortman J."/>
            <person name="Nusbaum C."/>
            <person name="Birren B."/>
        </authorList>
    </citation>
    <scope>NUCLEOTIDE SEQUENCE [LARGE SCALE GENOMIC DNA]</scope>
    <source>
        <strain evidence="15">Epiroticus2</strain>
    </source>
</reference>
<dbReference type="InterPro" id="IPR007110">
    <property type="entry name" value="Ig-like_dom"/>
</dbReference>
<evidence type="ECO:0000259" key="13">
    <source>
        <dbReference type="PROSITE" id="PS50835"/>
    </source>
</evidence>
<name>A0A182P6E4_9DIPT</name>
<keyword evidence="15" id="KW-1185">Reference proteome</keyword>
<dbReference type="InterPro" id="IPR036179">
    <property type="entry name" value="Ig-like_dom_sf"/>
</dbReference>
<evidence type="ECO:0000256" key="6">
    <source>
        <dbReference type="ARBA" id="ARBA00023134"/>
    </source>
</evidence>
<dbReference type="SUPFAM" id="SSF52540">
    <property type="entry name" value="P-loop containing nucleoside triphosphate hydrolases"/>
    <property type="match status" value="1"/>
</dbReference>
<dbReference type="GO" id="GO:0008356">
    <property type="term" value="P:asymmetric cell division"/>
    <property type="evidence" value="ECO:0007669"/>
    <property type="project" value="UniProtKB-ARBA"/>
</dbReference>
<feature type="binding site" evidence="10">
    <location>
        <begin position="238"/>
        <end position="241"/>
    </location>
    <ligand>
        <name>GTP</name>
        <dbReference type="ChEBI" id="CHEBI:37565"/>
    </ligand>
</feature>
<organism evidence="14 15">
    <name type="scientific">Anopheles epiroticus</name>
    <dbReference type="NCBI Taxonomy" id="199890"/>
    <lineage>
        <taxon>Eukaryota</taxon>
        <taxon>Metazoa</taxon>
        <taxon>Ecdysozoa</taxon>
        <taxon>Arthropoda</taxon>
        <taxon>Hexapoda</taxon>
        <taxon>Insecta</taxon>
        <taxon>Pterygota</taxon>
        <taxon>Neoptera</taxon>
        <taxon>Endopterygota</taxon>
        <taxon>Diptera</taxon>
        <taxon>Nematocera</taxon>
        <taxon>Culicoidea</taxon>
        <taxon>Culicidae</taxon>
        <taxon>Anophelinae</taxon>
        <taxon>Anopheles</taxon>
    </lineage>
</organism>
<dbReference type="GO" id="GO:0060857">
    <property type="term" value="P:establishment of glial blood-brain barrier"/>
    <property type="evidence" value="ECO:0007669"/>
    <property type="project" value="UniProtKB-ARBA"/>
</dbReference>
<reference evidence="14" key="2">
    <citation type="submission" date="2020-05" db="UniProtKB">
        <authorList>
            <consortium name="EnsemblMetazoa"/>
        </authorList>
    </citation>
    <scope>IDENTIFICATION</scope>
    <source>
        <strain evidence="14">Epiroticus2</strain>
    </source>
</reference>
<keyword evidence="7" id="KW-0564">Palmitate</keyword>
<dbReference type="Proteomes" id="UP000075885">
    <property type="component" value="Unassembled WGS sequence"/>
</dbReference>
<dbReference type="SUPFAM" id="SSF47895">
    <property type="entry name" value="Transducin (alpha subunit), insertion domain"/>
    <property type="match status" value="1"/>
</dbReference>
<feature type="binding site" evidence="11">
    <location>
        <position position="150"/>
    </location>
    <ligand>
        <name>Mg(2+)</name>
        <dbReference type="ChEBI" id="CHEBI:18420"/>
    </ligand>
</feature>
<dbReference type="PRINTS" id="PR00441">
    <property type="entry name" value="GPROTEINAI"/>
</dbReference>
<evidence type="ECO:0000256" key="12">
    <source>
        <dbReference type="SAM" id="Phobius"/>
    </source>
</evidence>
<dbReference type="EnsemblMetazoa" id="AEPI002492-RA">
    <property type="protein sequence ID" value="AEPI002492-PA"/>
    <property type="gene ID" value="AEPI002492"/>
</dbReference>